<evidence type="ECO:0000313" key="9">
    <source>
        <dbReference type="EnsemblMetazoa" id="SMAR008995-PA"/>
    </source>
</evidence>
<accession>T1J5T9</accession>
<dbReference type="PANTHER" id="PTHR28631">
    <property type="entry name" value="UPF0692 PROTEIN C19ORF54"/>
    <property type="match status" value="1"/>
</dbReference>
<proteinExistence type="inferred from homology"/>
<feature type="compositionally biased region" description="Pro residues" evidence="8">
    <location>
        <begin position="36"/>
        <end position="45"/>
    </location>
</feature>
<evidence type="ECO:0000256" key="1">
    <source>
        <dbReference type="ARBA" id="ARBA00022438"/>
    </source>
</evidence>
<dbReference type="PhylomeDB" id="T1J5T9"/>
<dbReference type="HOGENOM" id="CLU_077492_1_0_1"/>
<dbReference type="AlphaFoldDB" id="T1J5T9"/>
<dbReference type="Proteomes" id="UP000014500">
    <property type="component" value="Unassembled WGS sequence"/>
</dbReference>
<dbReference type="eggNOG" id="ENOG502QQQD">
    <property type="taxonomic scope" value="Eukaryota"/>
</dbReference>
<evidence type="ECO:0000256" key="5">
    <source>
        <dbReference type="ARBA" id="ARBA00034848"/>
    </source>
</evidence>
<keyword evidence="2" id="KW-0645">Protease</keyword>
<sequence length="323" mass="35713">MSTAFCTLFRVPYQVDASMKSTSRLKHSSHQAHHPAPIPPPPPPDDIFPSSYLEQAFSTNFHPCIKLTAQDEVAIACKKMFRNQLHDSLCLVACYKKIDAVIQNGPTCGLVALQMATQLFHPNRVPAIDEILTTAQNEGYTIQGEMFSASDMSRLARKLLHCETSVLNDGLASRHAIVQHILRGDPILVPYDADFNFEPCCKRGHKAHWAVVAGVIIAIPKAAVTDLRTYELNSGLTNLFHATEKSDKEALASLCQQGTLYILAKQGKSNWLGLWLYDNLQLSNSNLIEMDPNRVAEGSKYHLPKGGVVEGLCNQIVLLKKPQ</sequence>
<feature type="region of interest" description="Disordered" evidence="8">
    <location>
        <begin position="24"/>
        <end position="45"/>
    </location>
</feature>
<dbReference type="PANTHER" id="PTHR28631:SF1">
    <property type="entry name" value="ACTIN MATURATION PROTEASE"/>
    <property type="match status" value="1"/>
</dbReference>
<comment type="similarity">
    <text evidence="4">Belongs to the ACTMAP family.</text>
</comment>
<evidence type="ECO:0000256" key="6">
    <source>
        <dbReference type="ARBA" id="ARBA00034908"/>
    </source>
</evidence>
<dbReference type="GO" id="GO:0006508">
    <property type="term" value="P:proteolysis"/>
    <property type="evidence" value="ECO:0007669"/>
    <property type="project" value="UniProtKB-KW"/>
</dbReference>
<evidence type="ECO:0000256" key="4">
    <source>
        <dbReference type="ARBA" id="ARBA00034725"/>
    </source>
</evidence>
<name>T1J5T9_STRMM</name>
<evidence type="ECO:0000313" key="10">
    <source>
        <dbReference type="Proteomes" id="UP000014500"/>
    </source>
</evidence>
<evidence type="ECO:0000256" key="3">
    <source>
        <dbReference type="ARBA" id="ARBA00022801"/>
    </source>
</evidence>
<evidence type="ECO:0000256" key="8">
    <source>
        <dbReference type="SAM" id="MobiDB-lite"/>
    </source>
</evidence>
<dbReference type="STRING" id="126957.T1J5T9"/>
<evidence type="ECO:0000256" key="2">
    <source>
        <dbReference type="ARBA" id="ARBA00022670"/>
    </source>
</evidence>
<dbReference type="OMA" id="QLWDYEQ"/>
<reference evidence="9" key="2">
    <citation type="submission" date="2015-02" db="UniProtKB">
        <authorList>
            <consortium name="EnsemblMetazoa"/>
        </authorList>
    </citation>
    <scope>IDENTIFICATION</scope>
</reference>
<protein>
    <recommendedName>
        <fullName evidence="5">Actin maturation protease</fullName>
    </recommendedName>
    <alternativeName>
        <fullName evidence="6">Actin aminopeptidase ACTMAP</fullName>
    </alternativeName>
</protein>
<organism evidence="9 10">
    <name type="scientific">Strigamia maritima</name>
    <name type="common">European centipede</name>
    <name type="synonym">Geophilus maritimus</name>
    <dbReference type="NCBI Taxonomy" id="126957"/>
    <lineage>
        <taxon>Eukaryota</taxon>
        <taxon>Metazoa</taxon>
        <taxon>Ecdysozoa</taxon>
        <taxon>Arthropoda</taxon>
        <taxon>Myriapoda</taxon>
        <taxon>Chilopoda</taxon>
        <taxon>Pleurostigmophora</taxon>
        <taxon>Geophilomorpha</taxon>
        <taxon>Linotaeniidae</taxon>
        <taxon>Strigamia</taxon>
    </lineage>
</organism>
<evidence type="ECO:0000256" key="7">
    <source>
        <dbReference type="ARBA" id="ARBA00049041"/>
    </source>
</evidence>
<feature type="compositionally biased region" description="Basic residues" evidence="8">
    <location>
        <begin position="24"/>
        <end position="33"/>
    </location>
</feature>
<reference evidence="10" key="1">
    <citation type="submission" date="2011-05" db="EMBL/GenBank/DDBJ databases">
        <authorList>
            <person name="Richards S.R."/>
            <person name="Qu J."/>
            <person name="Jiang H."/>
            <person name="Jhangiani S.N."/>
            <person name="Agravi P."/>
            <person name="Goodspeed R."/>
            <person name="Gross S."/>
            <person name="Mandapat C."/>
            <person name="Jackson L."/>
            <person name="Mathew T."/>
            <person name="Pu L."/>
            <person name="Thornton R."/>
            <person name="Saada N."/>
            <person name="Wilczek-Boney K.B."/>
            <person name="Lee S."/>
            <person name="Kovar C."/>
            <person name="Wu Y."/>
            <person name="Scherer S.E."/>
            <person name="Worley K.C."/>
            <person name="Muzny D.M."/>
            <person name="Gibbs R."/>
        </authorList>
    </citation>
    <scope>NUCLEOTIDE SEQUENCE</scope>
    <source>
        <strain evidence="10">Brora</strain>
    </source>
</reference>
<dbReference type="Pfam" id="PF21646">
    <property type="entry name" value="ACTMAP-like_C"/>
    <property type="match status" value="1"/>
</dbReference>
<dbReference type="EnsemblMetazoa" id="SMAR008995-RA">
    <property type="protein sequence ID" value="SMAR008995-PA"/>
    <property type="gene ID" value="SMAR008995"/>
</dbReference>
<keyword evidence="10" id="KW-1185">Reference proteome</keyword>
<dbReference type="GO" id="GO:0004177">
    <property type="term" value="F:aminopeptidase activity"/>
    <property type="evidence" value="ECO:0007669"/>
    <property type="project" value="UniProtKB-KW"/>
</dbReference>
<dbReference type="EMBL" id="JH431868">
    <property type="status" value="NOT_ANNOTATED_CDS"/>
    <property type="molecule type" value="Genomic_DNA"/>
</dbReference>
<dbReference type="InterPro" id="IPR040043">
    <property type="entry name" value="ACTMAP"/>
</dbReference>
<comment type="catalytic activity">
    <reaction evidence="7">
        <text>N-terminal N(alpha)-acetyl-L-cysteinyl-L-aspartyl-[protein] + H2O = N-terminal L-aspartyl-[protein] + N-acetyl-L-cysteine</text>
        <dbReference type="Rhea" id="RHEA:74579"/>
        <dbReference type="Rhea" id="RHEA-COMP:12669"/>
        <dbReference type="Rhea" id="RHEA-COMP:18395"/>
        <dbReference type="ChEBI" id="CHEBI:15377"/>
        <dbReference type="ChEBI" id="CHEBI:64720"/>
        <dbReference type="ChEBI" id="CHEBI:78236"/>
        <dbReference type="ChEBI" id="CHEBI:193599"/>
    </reaction>
    <physiologicalReaction direction="left-to-right" evidence="7">
        <dbReference type="Rhea" id="RHEA:74580"/>
    </physiologicalReaction>
</comment>
<keyword evidence="1" id="KW-0031">Aminopeptidase</keyword>
<keyword evidence="3" id="KW-0378">Hydrolase</keyword>